<keyword evidence="4" id="KW-1185">Reference proteome</keyword>
<keyword evidence="2" id="KW-0472">Membrane</keyword>
<reference evidence="4" key="1">
    <citation type="submission" date="2023-07" db="EMBL/GenBank/DDBJ databases">
        <title>30 novel species of actinomycetes from the DSMZ collection.</title>
        <authorList>
            <person name="Nouioui I."/>
        </authorList>
    </citation>
    <scope>NUCLEOTIDE SEQUENCE [LARGE SCALE GENOMIC DNA]</scope>
    <source>
        <strain evidence="4">DSM 44938</strain>
    </source>
</reference>
<keyword evidence="2" id="KW-1133">Transmembrane helix</keyword>
<organism evidence="3 4">
    <name type="scientific">Streptomyces litchfieldiae</name>
    <dbReference type="NCBI Taxonomy" id="3075543"/>
    <lineage>
        <taxon>Bacteria</taxon>
        <taxon>Bacillati</taxon>
        <taxon>Actinomycetota</taxon>
        <taxon>Actinomycetes</taxon>
        <taxon>Kitasatosporales</taxon>
        <taxon>Streptomycetaceae</taxon>
        <taxon>Streptomyces</taxon>
    </lineage>
</organism>
<dbReference type="Proteomes" id="UP001183246">
    <property type="component" value="Unassembled WGS sequence"/>
</dbReference>
<name>A0ABU2MVM3_9ACTN</name>
<dbReference type="RefSeq" id="WP_311706477.1">
    <property type="nucleotide sequence ID" value="NZ_JAVREL010000014.1"/>
</dbReference>
<evidence type="ECO:0008006" key="5">
    <source>
        <dbReference type="Google" id="ProtNLM"/>
    </source>
</evidence>
<dbReference type="EMBL" id="JAVREL010000014">
    <property type="protein sequence ID" value="MDT0345343.1"/>
    <property type="molecule type" value="Genomic_DNA"/>
</dbReference>
<feature type="transmembrane region" description="Helical" evidence="2">
    <location>
        <begin position="163"/>
        <end position="182"/>
    </location>
</feature>
<comment type="caution">
    <text evidence="3">The sequence shown here is derived from an EMBL/GenBank/DDBJ whole genome shotgun (WGS) entry which is preliminary data.</text>
</comment>
<feature type="transmembrane region" description="Helical" evidence="2">
    <location>
        <begin position="282"/>
        <end position="303"/>
    </location>
</feature>
<protein>
    <recommendedName>
        <fullName evidence="5">Integral membrane protein</fullName>
    </recommendedName>
</protein>
<feature type="region of interest" description="Disordered" evidence="1">
    <location>
        <begin position="222"/>
        <end position="245"/>
    </location>
</feature>
<accession>A0ABU2MVM3</accession>
<feature type="transmembrane region" description="Helical" evidence="2">
    <location>
        <begin position="138"/>
        <end position="157"/>
    </location>
</feature>
<evidence type="ECO:0000256" key="2">
    <source>
        <dbReference type="SAM" id="Phobius"/>
    </source>
</evidence>
<evidence type="ECO:0000256" key="1">
    <source>
        <dbReference type="SAM" id="MobiDB-lite"/>
    </source>
</evidence>
<feature type="transmembrane region" description="Helical" evidence="2">
    <location>
        <begin position="189"/>
        <end position="209"/>
    </location>
</feature>
<gene>
    <name evidence="3" type="ORF">RM590_22465</name>
</gene>
<evidence type="ECO:0000313" key="3">
    <source>
        <dbReference type="EMBL" id="MDT0345343.1"/>
    </source>
</evidence>
<evidence type="ECO:0000313" key="4">
    <source>
        <dbReference type="Proteomes" id="UP001183246"/>
    </source>
</evidence>
<sequence length="318" mass="32850">MLAFLATEDKNADAARQSAGPWRPGPLSWARRSRARGAAIGAAVRAGLNAGAREGMLRALSTAVRHVEDVAARAARAIRAPGALRDENAAGQGPSAADLADLNQARKAARASLREVADVFQGARWRTPGAIGHQAGRVMLVTLAYLAGLALLVLAGVPEPGGHVLLLIVLGPLLGSIGVRCLGWRAMAALTVLTLILPAIALFFGGHAYHDALGERTTATVTARSGSGGENYELREEPGGEDLGTAAIPPKEAVEVGERLEVSVDPLGWVAPFPVDRLGGTAPWGVLLGACALGTLVAAPADLAREVRRVRRRVGAAT</sequence>
<keyword evidence="2" id="KW-0812">Transmembrane</keyword>
<proteinExistence type="predicted"/>